<dbReference type="PANTHER" id="PTHR12993:SF29">
    <property type="entry name" value="BLR3841 PROTEIN"/>
    <property type="match status" value="1"/>
</dbReference>
<evidence type="ECO:0000313" key="2">
    <source>
        <dbReference type="Proteomes" id="UP000295717"/>
    </source>
</evidence>
<gene>
    <name evidence="1" type="ORF">EDC35_102136</name>
</gene>
<organism evidence="1 2">
    <name type="scientific">Thiobaca trueperi</name>
    <dbReference type="NCBI Taxonomy" id="127458"/>
    <lineage>
        <taxon>Bacteria</taxon>
        <taxon>Pseudomonadati</taxon>
        <taxon>Pseudomonadota</taxon>
        <taxon>Gammaproteobacteria</taxon>
        <taxon>Chromatiales</taxon>
        <taxon>Chromatiaceae</taxon>
        <taxon>Thiobaca</taxon>
    </lineage>
</organism>
<sequence>MKYSEHDFIPYAANTAMPRGRTLVLAPHPDDEVLGCGGAIMRHVAAGDPIRVIIVTDGALGLPPGTPDAALTRQRESLCAAAVLGYGEPVFWGLPDRGLEYGEALIQRILGEMEDAGADLVYAPSWWEIHPDHLTLALATAEAVRRCPRPVQMVMYEVGAPLHPSHLLNIGDLCERKQAAMDCFTSQLAQQAYDRHIAALNVFRTYTLPAEIASAEAYRLIVRDALREDPLRLMQPGPGHQEPQAITRIAALPPLSCVAACGMDIGRLLDALNPQPVSESEMARLQTALEQVSGQLEELRQSTSWRITAPLRWLVSHARTMLRSQA</sequence>
<accession>A0A4R3N1S8</accession>
<dbReference type="AlphaFoldDB" id="A0A4R3N1S8"/>
<dbReference type="InterPro" id="IPR024078">
    <property type="entry name" value="LmbE-like_dom_sf"/>
</dbReference>
<evidence type="ECO:0000313" key="1">
    <source>
        <dbReference type="EMBL" id="TCT22805.1"/>
    </source>
</evidence>
<name>A0A4R3N1S8_9GAMM</name>
<keyword evidence="2" id="KW-1185">Reference proteome</keyword>
<comment type="caution">
    <text evidence="1">The sequence shown here is derived from an EMBL/GenBank/DDBJ whole genome shotgun (WGS) entry which is preliminary data.</text>
</comment>
<dbReference type="OrthoDB" id="9790023at2"/>
<dbReference type="RefSeq" id="WP_132975941.1">
    <property type="nucleotide sequence ID" value="NZ_SMAO01000002.1"/>
</dbReference>
<dbReference type="SUPFAM" id="SSF102588">
    <property type="entry name" value="LmbE-like"/>
    <property type="match status" value="1"/>
</dbReference>
<dbReference type="Proteomes" id="UP000295717">
    <property type="component" value="Unassembled WGS sequence"/>
</dbReference>
<dbReference type="EMBL" id="SMAO01000002">
    <property type="protein sequence ID" value="TCT22805.1"/>
    <property type="molecule type" value="Genomic_DNA"/>
</dbReference>
<dbReference type="GO" id="GO:0016811">
    <property type="term" value="F:hydrolase activity, acting on carbon-nitrogen (but not peptide) bonds, in linear amides"/>
    <property type="evidence" value="ECO:0007669"/>
    <property type="project" value="TreeGrafter"/>
</dbReference>
<proteinExistence type="predicted"/>
<dbReference type="Pfam" id="PF02585">
    <property type="entry name" value="PIG-L"/>
    <property type="match status" value="1"/>
</dbReference>
<protein>
    <submittedName>
        <fullName evidence="1">LmbE family N-acetylglucosaminyl deacetylase</fullName>
    </submittedName>
</protein>
<dbReference type="PANTHER" id="PTHR12993">
    <property type="entry name" value="N-ACETYLGLUCOSAMINYL-PHOSPHATIDYLINOSITOL DE-N-ACETYLASE-RELATED"/>
    <property type="match status" value="1"/>
</dbReference>
<reference evidence="1 2" key="1">
    <citation type="submission" date="2019-03" db="EMBL/GenBank/DDBJ databases">
        <title>Genomic Encyclopedia of Type Strains, Phase IV (KMG-IV): sequencing the most valuable type-strain genomes for metagenomic binning, comparative biology and taxonomic classification.</title>
        <authorList>
            <person name="Goeker M."/>
        </authorList>
    </citation>
    <scope>NUCLEOTIDE SEQUENCE [LARGE SCALE GENOMIC DNA]</scope>
    <source>
        <strain evidence="1 2">DSM 13587</strain>
    </source>
</reference>
<dbReference type="InterPro" id="IPR003737">
    <property type="entry name" value="GlcNAc_PI_deacetylase-related"/>
</dbReference>
<dbReference type="Gene3D" id="3.40.50.10320">
    <property type="entry name" value="LmbE-like"/>
    <property type="match status" value="1"/>
</dbReference>